<evidence type="ECO:0000313" key="4">
    <source>
        <dbReference type="Proteomes" id="UP000581189"/>
    </source>
</evidence>
<accession>A0A7W4DBK3</accession>
<sequence length="126" mass="13514">MRHLLLSLALILPFAQAGEIDQSAALRTLVLPDTVLIDVRSADEFASGALPGAQLIPHDQIGARIAAVVPDKNTPVVLYCRSGRRSSQAQDELRALGYTQVMNAGAYEQLKLATTPRDKEAACVDC</sequence>
<name>A0A7W4DBK3_9GAMM</name>
<feature type="chain" id="PRO_5031261130" evidence="1">
    <location>
        <begin position="18"/>
        <end position="126"/>
    </location>
</feature>
<dbReference type="CDD" id="cd00158">
    <property type="entry name" value="RHOD"/>
    <property type="match status" value="1"/>
</dbReference>
<dbReference type="SUPFAM" id="SSF52821">
    <property type="entry name" value="Rhodanese/Cell cycle control phosphatase"/>
    <property type="match status" value="1"/>
</dbReference>
<feature type="domain" description="Rhodanese" evidence="2">
    <location>
        <begin position="30"/>
        <end position="119"/>
    </location>
</feature>
<dbReference type="PANTHER" id="PTHR43031">
    <property type="entry name" value="FAD-DEPENDENT OXIDOREDUCTASE"/>
    <property type="match status" value="1"/>
</dbReference>
<dbReference type="AlphaFoldDB" id="A0A7W4DBK3"/>
<dbReference type="InterPro" id="IPR036873">
    <property type="entry name" value="Rhodanese-like_dom_sf"/>
</dbReference>
<dbReference type="Gene3D" id="3.40.250.10">
    <property type="entry name" value="Rhodanese-like domain"/>
    <property type="match status" value="1"/>
</dbReference>
<keyword evidence="4" id="KW-1185">Reference proteome</keyword>
<dbReference type="PANTHER" id="PTHR43031:SF1">
    <property type="entry name" value="PYRIDINE NUCLEOTIDE-DISULPHIDE OXIDOREDUCTASE"/>
    <property type="match status" value="1"/>
</dbReference>
<comment type="caution">
    <text evidence="3">The sequence shown here is derived from an EMBL/GenBank/DDBJ whole genome shotgun (WGS) entry which is preliminary data.</text>
</comment>
<dbReference type="RefSeq" id="WP_182833568.1">
    <property type="nucleotide sequence ID" value="NZ_JACJFN010000002.1"/>
</dbReference>
<evidence type="ECO:0000313" key="3">
    <source>
        <dbReference type="EMBL" id="MBB1519558.1"/>
    </source>
</evidence>
<proteinExistence type="predicted"/>
<evidence type="ECO:0000259" key="2">
    <source>
        <dbReference type="PROSITE" id="PS50206"/>
    </source>
</evidence>
<feature type="signal peptide" evidence="1">
    <location>
        <begin position="1"/>
        <end position="17"/>
    </location>
</feature>
<dbReference type="InterPro" id="IPR050229">
    <property type="entry name" value="GlpE_sulfurtransferase"/>
</dbReference>
<dbReference type="Proteomes" id="UP000581189">
    <property type="component" value="Unassembled WGS sequence"/>
</dbReference>
<protein>
    <submittedName>
        <fullName evidence="3">Rhodanese-like domain-containing protein</fullName>
    </submittedName>
</protein>
<dbReference type="InterPro" id="IPR001763">
    <property type="entry name" value="Rhodanese-like_dom"/>
</dbReference>
<reference evidence="3 4" key="1">
    <citation type="submission" date="2020-08" db="EMBL/GenBank/DDBJ databases">
        <authorList>
            <person name="Kim C.M."/>
        </authorList>
    </citation>
    <scope>NUCLEOTIDE SEQUENCE [LARGE SCALE GENOMIC DNA]</scope>
    <source>
        <strain evidence="3 4">SR9</strain>
    </source>
</reference>
<dbReference type="EMBL" id="JACJFN010000002">
    <property type="protein sequence ID" value="MBB1519558.1"/>
    <property type="molecule type" value="Genomic_DNA"/>
</dbReference>
<keyword evidence="1" id="KW-0732">Signal</keyword>
<dbReference type="Pfam" id="PF00581">
    <property type="entry name" value="Rhodanese"/>
    <property type="match status" value="1"/>
</dbReference>
<dbReference type="SMART" id="SM00450">
    <property type="entry name" value="RHOD"/>
    <property type="match status" value="1"/>
</dbReference>
<dbReference type="PROSITE" id="PS50206">
    <property type="entry name" value="RHODANESE_3"/>
    <property type="match status" value="1"/>
</dbReference>
<gene>
    <name evidence="3" type="ORF">H3H45_09940</name>
</gene>
<organism evidence="3 4">
    <name type="scientific">Aquipseudomonas guryensis</name>
    <dbReference type="NCBI Taxonomy" id="2759165"/>
    <lineage>
        <taxon>Bacteria</taxon>
        <taxon>Pseudomonadati</taxon>
        <taxon>Pseudomonadota</taxon>
        <taxon>Gammaproteobacteria</taxon>
        <taxon>Pseudomonadales</taxon>
        <taxon>Pseudomonadaceae</taxon>
        <taxon>Aquipseudomonas</taxon>
    </lineage>
</organism>
<evidence type="ECO:0000256" key="1">
    <source>
        <dbReference type="SAM" id="SignalP"/>
    </source>
</evidence>